<comment type="caution">
    <text evidence="2">The sequence shown here is derived from an EMBL/GenBank/DDBJ whole genome shotgun (WGS) entry which is preliminary data.</text>
</comment>
<dbReference type="AlphaFoldDB" id="A0A2K0SX23"/>
<dbReference type="EMBL" id="MTYH01000127">
    <property type="protein sequence ID" value="PNP37819.1"/>
    <property type="molecule type" value="Genomic_DNA"/>
</dbReference>
<evidence type="ECO:0000313" key="2">
    <source>
        <dbReference type="EMBL" id="PNP37819.1"/>
    </source>
</evidence>
<reference evidence="2 3" key="1">
    <citation type="submission" date="2017-02" db="EMBL/GenBank/DDBJ databases">
        <title>Genomes of Trichoderma spp. with biocontrol activity.</title>
        <authorList>
            <person name="Gardiner D."/>
            <person name="Kazan K."/>
            <person name="Vos C."/>
            <person name="Harvey P."/>
        </authorList>
    </citation>
    <scope>NUCLEOTIDE SEQUENCE [LARGE SCALE GENOMIC DNA]</scope>
    <source>
        <strain evidence="2 3">A5MH</strain>
    </source>
</reference>
<feature type="compositionally biased region" description="Basic residues" evidence="1">
    <location>
        <begin position="148"/>
        <end position="165"/>
    </location>
</feature>
<protein>
    <submittedName>
        <fullName evidence="2">Uncharacterized protein</fullName>
    </submittedName>
</protein>
<evidence type="ECO:0000256" key="1">
    <source>
        <dbReference type="SAM" id="MobiDB-lite"/>
    </source>
</evidence>
<feature type="region of interest" description="Disordered" evidence="1">
    <location>
        <begin position="134"/>
        <end position="165"/>
    </location>
</feature>
<organism evidence="2 3">
    <name type="scientific">Trichoderma gamsii</name>
    <dbReference type="NCBI Taxonomy" id="398673"/>
    <lineage>
        <taxon>Eukaryota</taxon>
        <taxon>Fungi</taxon>
        <taxon>Dikarya</taxon>
        <taxon>Ascomycota</taxon>
        <taxon>Pezizomycotina</taxon>
        <taxon>Sordariomycetes</taxon>
        <taxon>Hypocreomycetidae</taxon>
        <taxon>Hypocreales</taxon>
        <taxon>Hypocreaceae</taxon>
        <taxon>Trichoderma</taxon>
    </lineage>
</organism>
<accession>A0A2K0SX23</accession>
<dbReference type="Proteomes" id="UP000236546">
    <property type="component" value="Unassembled WGS sequence"/>
</dbReference>
<proteinExistence type="predicted"/>
<gene>
    <name evidence="2" type="ORF">TGAMA5MH_10304</name>
</gene>
<name>A0A2K0SX23_9HYPO</name>
<evidence type="ECO:0000313" key="3">
    <source>
        <dbReference type="Proteomes" id="UP000236546"/>
    </source>
</evidence>
<sequence>MYGYYSWTASSTTQGAESQNAEISVDLGQTSDISVNLGESSAISVNLGESTSLVAYITNSGAIESSATAATNDIKKHAANKTALSSPYNLLSLLATAQDKQVDFLPITWDEATSDRGGQASISQSFFQRKAQLRIQAPPPKLQVPSRRDHRSKSRHFGNHRARTP</sequence>